<organism evidence="4 5">
    <name type="scientific">Shinella kummerowiae</name>
    <dbReference type="NCBI Taxonomy" id="417745"/>
    <lineage>
        <taxon>Bacteria</taxon>
        <taxon>Pseudomonadati</taxon>
        <taxon>Pseudomonadota</taxon>
        <taxon>Alphaproteobacteria</taxon>
        <taxon>Hyphomicrobiales</taxon>
        <taxon>Rhizobiaceae</taxon>
        <taxon>Shinella</taxon>
    </lineage>
</organism>
<gene>
    <name evidence="4" type="ORF">GR138_09770</name>
</gene>
<reference evidence="4 5" key="1">
    <citation type="submission" date="2019-12" db="EMBL/GenBank/DDBJ databases">
        <title>Shinella kummerowiae sp. nov., a symbiotic bacterium isolated from root nodules of the herbal legume Kummerowia stipulacea.</title>
        <authorList>
            <person name="Gao J."/>
        </authorList>
    </citation>
    <scope>NUCLEOTIDE SEQUENCE [LARGE SCALE GENOMIC DNA]</scope>
    <source>
        <strain evidence="4 5">CCBAU 25048</strain>
    </source>
</reference>
<dbReference type="GO" id="GO:0032259">
    <property type="term" value="P:methylation"/>
    <property type="evidence" value="ECO:0007669"/>
    <property type="project" value="UniProtKB-KW"/>
</dbReference>
<dbReference type="AlphaFoldDB" id="A0A6N8S931"/>
<dbReference type="OrthoDB" id="9811589at2"/>
<dbReference type="PANTHER" id="PTHR43861">
    <property type="entry name" value="TRANS-ACONITATE 2-METHYLTRANSFERASE-RELATED"/>
    <property type="match status" value="1"/>
</dbReference>
<dbReference type="Proteomes" id="UP000435802">
    <property type="component" value="Unassembled WGS sequence"/>
</dbReference>
<evidence type="ECO:0000256" key="1">
    <source>
        <dbReference type="ARBA" id="ARBA00022603"/>
    </source>
</evidence>
<evidence type="ECO:0000313" key="4">
    <source>
        <dbReference type="EMBL" id="MXN45479.1"/>
    </source>
</evidence>
<comment type="caution">
    <text evidence="4">The sequence shown here is derived from an EMBL/GenBank/DDBJ whole genome shotgun (WGS) entry which is preliminary data.</text>
</comment>
<dbReference type="InterPro" id="IPR029063">
    <property type="entry name" value="SAM-dependent_MTases_sf"/>
</dbReference>
<keyword evidence="2 4" id="KW-0808">Transferase</keyword>
<evidence type="ECO:0000313" key="5">
    <source>
        <dbReference type="Proteomes" id="UP000435802"/>
    </source>
</evidence>
<protein>
    <submittedName>
        <fullName evidence="4">Methyltransferase domain-containing protein</fullName>
    </submittedName>
</protein>
<proteinExistence type="predicted"/>
<dbReference type="GO" id="GO:0008168">
    <property type="term" value="F:methyltransferase activity"/>
    <property type="evidence" value="ECO:0007669"/>
    <property type="project" value="UniProtKB-KW"/>
</dbReference>
<keyword evidence="5" id="KW-1185">Reference proteome</keyword>
<dbReference type="SUPFAM" id="SSF53335">
    <property type="entry name" value="S-adenosyl-L-methionine-dependent methyltransferases"/>
    <property type="match status" value="1"/>
</dbReference>
<evidence type="ECO:0000259" key="3">
    <source>
        <dbReference type="Pfam" id="PF13649"/>
    </source>
</evidence>
<sequence>METQMLEQASNYDHWAWLYNQTLGPRYGEHKIGPIERVVLPHVPAGGTILDLCCGTGQLVAQLVDRGYSVTGFDGSADMLRHARENAPSAAFAQGDARDFSFETPFDAVLCTSASLNHMASLDDLRGVFTSVSRSLKAGGIFVFDVNHPAQMSRYWHGRPTEGEIHPDFAWLITPKYDPAAGRGAFTVDIYRRPDERRRFSLKNLAGRVTRTDSLRSWRLALLSRYKTFRPDWEHRSVVNVVWGHDLEAVTVLLRECGFEADLRSTKGGPIDEKNAAYFFCRKSAALEASR</sequence>
<dbReference type="PANTHER" id="PTHR43861:SF1">
    <property type="entry name" value="TRANS-ACONITATE 2-METHYLTRANSFERASE"/>
    <property type="match status" value="1"/>
</dbReference>
<name>A0A6N8S931_9HYPH</name>
<keyword evidence="1 4" id="KW-0489">Methyltransferase</keyword>
<dbReference type="EMBL" id="WUMK01000003">
    <property type="protein sequence ID" value="MXN45479.1"/>
    <property type="molecule type" value="Genomic_DNA"/>
</dbReference>
<dbReference type="CDD" id="cd02440">
    <property type="entry name" value="AdoMet_MTases"/>
    <property type="match status" value="1"/>
</dbReference>
<dbReference type="InterPro" id="IPR041698">
    <property type="entry name" value="Methyltransf_25"/>
</dbReference>
<evidence type="ECO:0000256" key="2">
    <source>
        <dbReference type="ARBA" id="ARBA00022679"/>
    </source>
</evidence>
<accession>A0A6N8S931</accession>
<dbReference type="Gene3D" id="3.40.50.150">
    <property type="entry name" value="Vaccinia Virus protein VP39"/>
    <property type="match status" value="1"/>
</dbReference>
<dbReference type="Pfam" id="PF13649">
    <property type="entry name" value="Methyltransf_25"/>
    <property type="match status" value="1"/>
</dbReference>
<feature type="domain" description="Methyltransferase" evidence="3">
    <location>
        <begin position="49"/>
        <end position="140"/>
    </location>
</feature>